<organism evidence="1">
    <name type="scientific">marine metagenome</name>
    <dbReference type="NCBI Taxonomy" id="408172"/>
    <lineage>
        <taxon>unclassified sequences</taxon>
        <taxon>metagenomes</taxon>
        <taxon>ecological metagenomes</taxon>
    </lineage>
</organism>
<evidence type="ECO:0000313" key="1">
    <source>
        <dbReference type="EMBL" id="SVD57704.1"/>
    </source>
</evidence>
<dbReference type="AlphaFoldDB" id="A0A382WGH5"/>
<reference evidence="1" key="1">
    <citation type="submission" date="2018-05" db="EMBL/GenBank/DDBJ databases">
        <authorList>
            <person name="Lanie J.A."/>
            <person name="Ng W.-L."/>
            <person name="Kazmierczak K.M."/>
            <person name="Andrzejewski T.M."/>
            <person name="Davidsen T.M."/>
            <person name="Wayne K.J."/>
            <person name="Tettelin H."/>
            <person name="Glass J.I."/>
            <person name="Rusch D."/>
            <person name="Podicherti R."/>
            <person name="Tsui H.-C.T."/>
            <person name="Winkler M.E."/>
        </authorList>
    </citation>
    <scope>NUCLEOTIDE SEQUENCE</scope>
</reference>
<gene>
    <name evidence="1" type="ORF">METZ01_LOCUS410558</name>
</gene>
<dbReference type="EMBL" id="UINC01159552">
    <property type="protein sequence ID" value="SVD57704.1"/>
    <property type="molecule type" value="Genomic_DNA"/>
</dbReference>
<proteinExistence type="predicted"/>
<feature type="non-terminal residue" evidence="1">
    <location>
        <position position="1"/>
    </location>
</feature>
<sequence length="47" mass="5052">VTLLRAQMMINGGLLGKLSAAGLVDPDEHDLVARELDAPTEEFLAYP</sequence>
<protein>
    <submittedName>
        <fullName evidence="1">Uncharacterized protein</fullName>
    </submittedName>
</protein>
<accession>A0A382WGH5</accession>
<name>A0A382WGH5_9ZZZZ</name>